<dbReference type="PANTHER" id="PTHR38011">
    <property type="entry name" value="DIHYDROFOLATE REDUCTASE FAMILY PROTEIN (AFU_ORTHOLOGUE AFUA_8G06820)"/>
    <property type="match status" value="1"/>
</dbReference>
<protein>
    <submittedName>
        <fullName evidence="2">Dihydrofolate reductase</fullName>
    </submittedName>
</protein>
<dbReference type="GO" id="GO:0009231">
    <property type="term" value="P:riboflavin biosynthetic process"/>
    <property type="evidence" value="ECO:0007669"/>
    <property type="project" value="InterPro"/>
</dbReference>
<dbReference type="Pfam" id="PF01872">
    <property type="entry name" value="RibD_C"/>
    <property type="match status" value="1"/>
</dbReference>
<dbReference type="Gene3D" id="3.40.430.10">
    <property type="entry name" value="Dihydrofolate Reductase, subunit A"/>
    <property type="match status" value="1"/>
</dbReference>
<comment type="caution">
    <text evidence="2">The sequence shown here is derived from an EMBL/GenBank/DDBJ whole genome shotgun (WGS) entry which is preliminary data.</text>
</comment>
<organism evidence="2 3">
    <name type="scientific">Aeromicrobium piscarium</name>
    <dbReference type="NCBI Taxonomy" id="2590901"/>
    <lineage>
        <taxon>Bacteria</taxon>
        <taxon>Bacillati</taxon>
        <taxon>Actinomycetota</taxon>
        <taxon>Actinomycetes</taxon>
        <taxon>Propionibacteriales</taxon>
        <taxon>Nocardioidaceae</taxon>
        <taxon>Aeromicrobium</taxon>
    </lineage>
</organism>
<proteinExistence type="predicted"/>
<reference evidence="2 3" key="1">
    <citation type="submission" date="2019-07" db="EMBL/GenBank/DDBJ databases">
        <authorList>
            <person name="Zhao L.H."/>
        </authorList>
    </citation>
    <scope>NUCLEOTIDE SEQUENCE [LARGE SCALE GENOMIC DNA]</scope>
    <source>
        <strain evidence="2 3">Co35</strain>
    </source>
</reference>
<name>A0A554SPP3_9ACTN</name>
<sequence length="193" mass="20718">MSRFVYLTATTLDGYLADTDHSLSWLFAVEGSDTADPEHADAFSSFTDSVGAVVMGSSTYRWLLDETGVLDHPETWPDTVAGKPAFLFTSRDLPLPAGADVTILSGDPAGYLETITDRAQGRDVWLMGGGDLVGQFDDAGALHEIQATVAPATLGAGAPLLPRRLGPDRLHLVDVERRGQFAHLTYTVTRPET</sequence>
<evidence type="ECO:0000313" key="3">
    <source>
        <dbReference type="Proteomes" id="UP000316988"/>
    </source>
</evidence>
<dbReference type="SUPFAM" id="SSF53597">
    <property type="entry name" value="Dihydrofolate reductase-like"/>
    <property type="match status" value="1"/>
</dbReference>
<feature type="domain" description="Bacterial bifunctional deaminase-reductase C-terminal" evidence="1">
    <location>
        <begin position="8"/>
        <end position="180"/>
    </location>
</feature>
<dbReference type="InterPro" id="IPR002734">
    <property type="entry name" value="RibDG_C"/>
</dbReference>
<dbReference type="RefSeq" id="WP_143911264.1">
    <property type="nucleotide sequence ID" value="NZ_VLNT01000001.1"/>
</dbReference>
<keyword evidence="3" id="KW-1185">Reference proteome</keyword>
<dbReference type="OrthoDB" id="3427770at2"/>
<dbReference type="InterPro" id="IPR050765">
    <property type="entry name" value="Riboflavin_Biosynth_HTPR"/>
</dbReference>
<dbReference type="Proteomes" id="UP000316988">
    <property type="component" value="Unassembled WGS sequence"/>
</dbReference>
<dbReference type="GO" id="GO:0008703">
    <property type="term" value="F:5-amino-6-(5-phosphoribosylamino)uracil reductase activity"/>
    <property type="evidence" value="ECO:0007669"/>
    <property type="project" value="InterPro"/>
</dbReference>
<dbReference type="PANTHER" id="PTHR38011:SF11">
    <property type="entry name" value="2,5-DIAMINO-6-RIBOSYLAMINO-4(3H)-PYRIMIDINONE 5'-PHOSPHATE REDUCTASE"/>
    <property type="match status" value="1"/>
</dbReference>
<accession>A0A554SPP3</accession>
<dbReference type="AlphaFoldDB" id="A0A554SPP3"/>
<dbReference type="InterPro" id="IPR024072">
    <property type="entry name" value="DHFR-like_dom_sf"/>
</dbReference>
<evidence type="ECO:0000313" key="2">
    <source>
        <dbReference type="EMBL" id="TSD68316.1"/>
    </source>
</evidence>
<evidence type="ECO:0000259" key="1">
    <source>
        <dbReference type="Pfam" id="PF01872"/>
    </source>
</evidence>
<dbReference type="EMBL" id="VLNT01000001">
    <property type="protein sequence ID" value="TSD68316.1"/>
    <property type="molecule type" value="Genomic_DNA"/>
</dbReference>
<gene>
    <name evidence="2" type="ORF">FNM00_01600</name>
</gene>